<proteinExistence type="predicted"/>
<evidence type="ECO:0000256" key="2">
    <source>
        <dbReference type="SAM" id="Phobius"/>
    </source>
</evidence>
<protein>
    <submittedName>
        <fullName evidence="3">Uncharacterized protein</fullName>
    </submittedName>
</protein>
<sequence>MIIAAGIVYLLFELSGGISWRTADWLVVAELGLVAFTGTAMGYATNFRSAGGQLQYRLTGTGIFLWGLFIVIRIADFALAGALGANLADATGLILLSFGINRLAAILVVRRRASAPPGEDWAGAKLESSPQGLCASEGS</sequence>
<evidence type="ECO:0000256" key="1">
    <source>
        <dbReference type="SAM" id="MobiDB-lite"/>
    </source>
</evidence>
<keyword evidence="2" id="KW-0812">Transmembrane</keyword>
<reference evidence="3 4" key="1">
    <citation type="submission" date="2020-11" db="EMBL/GenBank/DDBJ databases">
        <title>Arthrobacter antarcticus sp. nov., isolated from Antarctic Soil.</title>
        <authorList>
            <person name="Li J."/>
        </authorList>
    </citation>
    <scope>NUCLEOTIDE SEQUENCE [LARGE SCALE GENOMIC DNA]</scope>
    <source>
        <strain evidence="3 4">Z1-20</strain>
    </source>
</reference>
<name>A0A931CK99_9MICC</name>
<accession>A0A931CK99</accession>
<keyword evidence="4" id="KW-1185">Reference proteome</keyword>
<feature type="transmembrane region" description="Helical" evidence="2">
    <location>
        <begin position="56"/>
        <end position="75"/>
    </location>
</feature>
<evidence type="ECO:0000313" key="3">
    <source>
        <dbReference type="EMBL" id="MBG0738030.1"/>
    </source>
</evidence>
<organism evidence="3 4">
    <name type="scientific">Arthrobacter terrae</name>
    <dbReference type="NCBI Taxonomy" id="2935737"/>
    <lineage>
        <taxon>Bacteria</taxon>
        <taxon>Bacillati</taxon>
        <taxon>Actinomycetota</taxon>
        <taxon>Actinomycetes</taxon>
        <taxon>Micrococcales</taxon>
        <taxon>Micrococcaceae</taxon>
        <taxon>Arthrobacter</taxon>
    </lineage>
</organism>
<dbReference type="Proteomes" id="UP000655366">
    <property type="component" value="Unassembled WGS sequence"/>
</dbReference>
<feature type="transmembrane region" description="Helical" evidence="2">
    <location>
        <begin position="87"/>
        <end position="109"/>
    </location>
</feature>
<dbReference type="AlphaFoldDB" id="A0A931CK99"/>
<feature type="region of interest" description="Disordered" evidence="1">
    <location>
        <begin position="116"/>
        <end position="139"/>
    </location>
</feature>
<gene>
    <name evidence="3" type="ORF">IV500_01075</name>
</gene>
<feature type="transmembrane region" description="Helical" evidence="2">
    <location>
        <begin position="26"/>
        <end position="44"/>
    </location>
</feature>
<evidence type="ECO:0000313" key="4">
    <source>
        <dbReference type="Proteomes" id="UP000655366"/>
    </source>
</evidence>
<dbReference type="RefSeq" id="WP_196394964.1">
    <property type="nucleotide sequence ID" value="NZ_JADNYM010000001.1"/>
</dbReference>
<keyword evidence="2" id="KW-1133">Transmembrane helix</keyword>
<dbReference type="EMBL" id="JADNYM010000001">
    <property type="protein sequence ID" value="MBG0738030.1"/>
    <property type="molecule type" value="Genomic_DNA"/>
</dbReference>
<comment type="caution">
    <text evidence="3">The sequence shown here is derived from an EMBL/GenBank/DDBJ whole genome shotgun (WGS) entry which is preliminary data.</text>
</comment>
<keyword evidence="2" id="KW-0472">Membrane</keyword>